<gene>
    <name evidence="10" type="ORF">SAMN04488514_101949</name>
</gene>
<dbReference type="GO" id="GO:0008448">
    <property type="term" value="F:N-acetylglucosamine-6-phosphate deacetylase activity"/>
    <property type="evidence" value="ECO:0007669"/>
    <property type="project" value="InterPro"/>
</dbReference>
<feature type="binding site" evidence="7">
    <location>
        <position position="156"/>
    </location>
    <ligand>
        <name>substrate</name>
    </ligand>
</feature>
<evidence type="ECO:0000256" key="7">
    <source>
        <dbReference type="PIRSR" id="PIRSR038994-2"/>
    </source>
</evidence>
<keyword evidence="11" id="KW-1185">Reference proteome</keyword>
<dbReference type="Gene3D" id="2.30.40.10">
    <property type="entry name" value="Urease, subunit C, domain 1"/>
    <property type="match status" value="1"/>
</dbReference>
<sequence length="403" mass="43432">MKIFATLLFAGTVLLTPFESKDNTMVKGILYSDGGAVSVTLSGDRIIGIERTVDNESDSKSYVAPGLIDVQINGYMGVDFSGPDLTVEGVKKATKALWKAGVTSYFPTIITSDIALIKKNFAILAEARKDPEIGMSIPGFHLEGPYISPIKGFRGAHLEKYIKNPDWKEFQAMQKAADNGIILITLAPELEGAIPFIRKCVDSGVVVSLGHHNGSASDIQEAVDAGAKMATHLGNGCANEINRHHNPLWPQLSNDAITTSIIADGFHLTKEEVRSFYKAKGVENTVLVSDALDLAGLPPGEYTRGERTLLLTPNVVKLPKENVLAGAASPISKCVGVIMDYTQCTLEEGIRMASTNPAELFALEDIGSIAQGKRADLIVFTMENNQMTIKKTYVAGQLVYSQD</sequence>
<dbReference type="InterPro" id="IPR003764">
    <property type="entry name" value="GlcNAc_6-P_deAcase"/>
</dbReference>
<dbReference type="PANTHER" id="PTHR11113">
    <property type="entry name" value="N-ACETYLGLUCOSAMINE-6-PHOSPHATE DEACETYLASE"/>
    <property type="match status" value="1"/>
</dbReference>
<keyword evidence="2 8" id="KW-0479">Metal-binding</keyword>
<dbReference type="PANTHER" id="PTHR11113:SF14">
    <property type="entry name" value="N-ACETYLGLUCOSAMINE-6-PHOSPHATE DEACETYLASE"/>
    <property type="match status" value="1"/>
</dbReference>
<dbReference type="RefSeq" id="WP_089885809.1">
    <property type="nucleotide sequence ID" value="NZ_FNGV01000001.1"/>
</dbReference>
<dbReference type="InterPro" id="IPR032466">
    <property type="entry name" value="Metal_Hydrolase"/>
</dbReference>
<proteinExistence type="inferred from homology"/>
<evidence type="ECO:0000256" key="6">
    <source>
        <dbReference type="PIRSR" id="PIRSR038994-1"/>
    </source>
</evidence>
<evidence type="ECO:0000256" key="2">
    <source>
        <dbReference type="ARBA" id="ARBA00022723"/>
    </source>
</evidence>
<feature type="binding site" evidence="7">
    <location>
        <position position="243"/>
    </location>
    <ligand>
        <name>substrate</name>
    </ligand>
</feature>
<keyword evidence="3 5" id="KW-0378">Hydrolase</keyword>
<feature type="active site" description="Proton donor/acceptor" evidence="6">
    <location>
        <position position="290"/>
    </location>
</feature>
<accession>A0A1G9KDT3</accession>
<reference evidence="11" key="1">
    <citation type="submission" date="2016-10" db="EMBL/GenBank/DDBJ databases">
        <authorList>
            <person name="Varghese N."/>
            <person name="Submissions S."/>
        </authorList>
    </citation>
    <scope>NUCLEOTIDE SEQUENCE [LARGE SCALE GENOMIC DNA]</scope>
    <source>
        <strain evidence="11">DSM 19886</strain>
    </source>
</reference>
<dbReference type="EMBL" id="FNGV01000001">
    <property type="protein sequence ID" value="SDL47766.1"/>
    <property type="molecule type" value="Genomic_DNA"/>
</dbReference>
<keyword evidence="4 5" id="KW-0119">Carbohydrate metabolism</keyword>
<dbReference type="Gene3D" id="3.20.20.140">
    <property type="entry name" value="Metal-dependent hydrolases"/>
    <property type="match status" value="1"/>
</dbReference>
<comment type="similarity">
    <text evidence="1 5">Belongs to the metallo-dependent hydrolases superfamily. NagA family.</text>
</comment>
<feature type="domain" description="Amidohydrolase-related" evidence="9">
    <location>
        <begin position="62"/>
        <end position="399"/>
    </location>
</feature>
<evidence type="ECO:0000256" key="3">
    <source>
        <dbReference type="ARBA" id="ARBA00022801"/>
    </source>
</evidence>
<dbReference type="SUPFAM" id="SSF51556">
    <property type="entry name" value="Metallo-dependent hydrolases"/>
    <property type="match status" value="1"/>
</dbReference>
<dbReference type="GO" id="GO:0006046">
    <property type="term" value="P:N-acetylglucosamine catabolic process"/>
    <property type="evidence" value="ECO:0007669"/>
    <property type="project" value="TreeGrafter"/>
</dbReference>
<evidence type="ECO:0000313" key="10">
    <source>
        <dbReference type="EMBL" id="SDL47766.1"/>
    </source>
</evidence>
<evidence type="ECO:0000259" key="9">
    <source>
        <dbReference type="Pfam" id="PF01979"/>
    </source>
</evidence>
<evidence type="ECO:0000256" key="5">
    <source>
        <dbReference type="PIRNR" id="PIRNR038994"/>
    </source>
</evidence>
<dbReference type="PIRSF" id="PIRSF038994">
    <property type="entry name" value="NagA"/>
    <property type="match status" value="1"/>
</dbReference>
<dbReference type="OrthoDB" id="9776488at2"/>
<feature type="binding site" evidence="7">
    <location>
        <begin position="235"/>
        <end position="236"/>
    </location>
    <ligand>
        <name>substrate</name>
    </ligand>
</feature>
<dbReference type="Proteomes" id="UP000199440">
    <property type="component" value="Unassembled WGS sequence"/>
</dbReference>
<evidence type="ECO:0000256" key="8">
    <source>
        <dbReference type="PIRSR" id="PIRSR038994-3"/>
    </source>
</evidence>
<dbReference type="Pfam" id="PF01979">
    <property type="entry name" value="Amidohydro_1"/>
    <property type="match status" value="1"/>
</dbReference>
<feature type="binding site" evidence="8">
    <location>
        <position position="232"/>
    </location>
    <ligand>
        <name>Zn(2+)</name>
        <dbReference type="ChEBI" id="CHEBI:29105"/>
    </ligand>
</feature>
<protein>
    <submittedName>
        <fullName evidence="10">N-acetylglucosamine-6-phosphate deacetylase</fullName>
    </submittedName>
</protein>
<feature type="binding site" evidence="7">
    <location>
        <begin position="324"/>
        <end position="326"/>
    </location>
    <ligand>
        <name>substrate</name>
    </ligand>
</feature>
<evidence type="ECO:0000256" key="4">
    <source>
        <dbReference type="ARBA" id="ARBA00023277"/>
    </source>
</evidence>
<organism evidence="10 11">
    <name type="scientific">Kriegella aquimaris</name>
    <dbReference type="NCBI Taxonomy" id="192904"/>
    <lineage>
        <taxon>Bacteria</taxon>
        <taxon>Pseudomonadati</taxon>
        <taxon>Bacteroidota</taxon>
        <taxon>Flavobacteriia</taxon>
        <taxon>Flavobacteriales</taxon>
        <taxon>Flavobacteriaceae</taxon>
        <taxon>Kriegella</taxon>
    </lineage>
</organism>
<dbReference type="InterPro" id="IPR011059">
    <property type="entry name" value="Metal-dep_hydrolase_composite"/>
</dbReference>
<dbReference type="GO" id="GO:0046872">
    <property type="term" value="F:metal ion binding"/>
    <property type="evidence" value="ECO:0007669"/>
    <property type="project" value="UniProtKB-KW"/>
</dbReference>
<feature type="binding site" evidence="8">
    <location>
        <position position="211"/>
    </location>
    <ligand>
        <name>Zn(2+)</name>
        <dbReference type="ChEBI" id="CHEBI:29105"/>
    </ligand>
</feature>
<comment type="cofactor">
    <cofactor evidence="8">
        <name>a divalent metal cation</name>
        <dbReference type="ChEBI" id="CHEBI:60240"/>
    </cofactor>
    <text evidence="8">Binds 1 divalent metal cation per subunit.</text>
</comment>
<dbReference type="InterPro" id="IPR006680">
    <property type="entry name" value="Amidohydro-rel"/>
</dbReference>
<evidence type="ECO:0000313" key="11">
    <source>
        <dbReference type="Proteomes" id="UP000199440"/>
    </source>
</evidence>
<feature type="binding site" evidence="7">
    <location>
        <position position="267"/>
    </location>
    <ligand>
        <name>substrate</name>
    </ligand>
</feature>
<feature type="binding site" evidence="8">
    <location>
        <position position="143"/>
    </location>
    <ligand>
        <name>Zn(2+)</name>
        <dbReference type="ChEBI" id="CHEBI:29105"/>
    </ligand>
</feature>
<dbReference type="STRING" id="192904.SAMN04488514_101949"/>
<dbReference type="SUPFAM" id="SSF51338">
    <property type="entry name" value="Composite domain of metallo-dependent hydrolases"/>
    <property type="match status" value="1"/>
</dbReference>
<name>A0A1G9KDT3_9FLAO</name>
<evidence type="ECO:0000256" key="1">
    <source>
        <dbReference type="ARBA" id="ARBA00010716"/>
    </source>
</evidence>
<dbReference type="AlphaFoldDB" id="A0A1G9KDT3"/>